<comment type="caution">
    <text evidence="2">The sequence shown here is derived from an EMBL/GenBank/DDBJ whole genome shotgun (WGS) entry which is preliminary data.</text>
</comment>
<dbReference type="Pfam" id="PF05751">
    <property type="entry name" value="FixH"/>
    <property type="match status" value="1"/>
</dbReference>
<feature type="transmembrane region" description="Helical" evidence="1">
    <location>
        <begin position="12"/>
        <end position="32"/>
    </location>
</feature>
<keyword evidence="1" id="KW-0472">Membrane</keyword>
<accession>A0A918RRW5</accession>
<evidence type="ECO:0000256" key="1">
    <source>
        <dbReference type="SAM" id="Phobius"/>
    </source>
</evidence>
<keyword evidence="1" id="KW-1133">Transmembrane helix</keyword>
<dbReference type="Proteomes" id="UP000634139">
    <property type="component" value="Unassembled WGS sequence"/>
</dbReference>
<sequence>MKAFTKGPLTGWHFTAIIVSFFAVVITVNLVMARFASSTFGGVVVENSYVASQNYNEWLAAAEKQKALGWTATAARQADGRVALTLSKVNGAGATDPGVTVAAVARHPLGRQSDVALAFSATGAGQFLSETALPAGRWKLRIAARDAAGQPWRTELDIK</sequence>
<dbReference type="AlphaFoldDB" id="A0A918RRW5"/>
<evidence type="ECO:0000313" key="3">
    <source>
        <dbReference type="Proteomes" id="UP000634139"/>
    </source>
</evidence>
<proteinExistence type="predicted"/>
<dbReference type="InterPro" id="IPR008620">
    <property type="entry name" value="FixH"/>
</dbReference>
<dbReference type="RefSeq" id="WP_189542834.1">
    <property type="nucleotide sequence ID" value="NZ_BMZD01000010.1"/>
</dbReference>
<keyword evidence="1" id="KW-0812">Transmembrane</keyword>
<dbReference type="PIRSF" id="PIRSF011386">
    <property type="entry name" value="FixH"/>
    <property type="match status" value="1"/>
</dbReference>
<protein>
    <submittedName>
        <fullName evidence="2">Cytochrome oxidase</fullName>
    </submittedName>
</protein>
<dbReference type="InterPro" id="IPR018037">
    <property type="entry name" value="FixH_proteobacterial"/>
</dbReference>
<reference evidence="2" key="2">
    <citation type="submission" date="2020-09" db="EMBL/GenBank/DDBJ databases">
        <authorList>
            <person name="Sun Q."/>
            <person name="Kim S."/>
        </authorList>
    </citation>
    <scope>NUCLEOTIDE SEQUENCE</scope>
    <source>
        <strain evidence="2">KCTC 32422</strain>
    </source>
</reference>
<name>A0A918RRW5_9SPHN</name>
<gene>
    <name evidence="2" type="ORF">GCM10011617_29090</name>
</gene>
<evidence type="ECO:0000313" key="2">
    <source>
        <dbReference type="EMBL" id="GHA06454.1"/>
    </source>
</evidence>
<dbReference type="EMBL" id="BMZD01000010">
    <property type="protein sequence ID" value="GHA06454.1"/>
    <property type="molecule type" value="Genomic_DNA"/>
</dbReference>
<organism evidence="2 3">
    <name type="scientific">Novosphingobium arvoryzae</name>
    <dbReference type="NCBI Taxonomy" id="1256514"/>
    <lineage>
        <taxon>Bacteria</taxon>
        <taxon>Pseudomonadati</taxon>
        <taxon>Pseudomonadota</taxon>
        <taxon>Alphaproteobacteria</taxon>
        <taxon>Sphingomonadales</taxon>
        <taxon>Sphingomonadaceae</taxon>
        <taxon>Novosphingobium</taxon>
    </lineage>
</organism>
<reference evidence="2" key="1">
    <citation type="journal article" date="2014" name="Int. J. Syst. Evol. Microbiol.">
        <title>Complete genome sequence of Corynebacterium casei LMG S-19264T (=DSM 44701T), isolated from a smear-ripened cheese.</title>
        <authorList>
            <consortium name="US DOE Joint Genome Institute (JGI-PGF)"/>
            <person name="Walter F."/>
            <person name="Albersmeier A."/>
            <person name="Kalinowski J."/>
            <person name="Ruckert C."/>
        </authorList>
    </citation>
    <scope>NUCLEOTIDE SEQUENCE</scope>
    <source>
        <strain evidence="2">KCTC 32422</strain>
    </source>
</reference>
<keyword evidence="3" id="KW-1185">Reference proteome</keyword>